<organism evidence="8">
    <name type="scientific">Amblyomma variegatum</name>
    <name type="common">Tropical bont tick</name>
    <dbReference type="NCBI Taxonomy" id="34610"/>
    <lineage>
        <taxon>Eukaryota</taxon>
        <taxon>Metazoa</taxon>
        <taxon>Ecdysozoa</taxon>
        <taxon>Arthropoda</taxon>
        <taxon>Chelicerata</taxon>
        <taxon>Arachnida</taxon>
        <taxon>Acari</taxon>
        <taxon>Parasitiformes</taxon>
        <taxon>Ixodida</taxon>
        <taxon>Ixodoidea</taxon>
        <taxon>Ixodidae</taxon>
        <taxon>Amblyomminae</taxon>
        <taxon>Amblyomma</taxon>
    </lineage>
</organism>
<dbReference type="Gene3D" id="1.10.630.10">
    <property type="entry name" value="Cytochrome P450"/>
    <property type="match status" value="1"/>
</dbReference>
<dbReference type="Pfam" id="PF00067">
    <property type="entry name" value="p450"/>
    <property type="match status" value="1"/>
</dbReference>
<keyword evidence="4" id="KW-0560">Oxidoreductase</keyword>
<feature type="non-terminal residue" evidence="8">
    <location>
        <position position="139"/>
    </location>
</feature>
<keyword evidence="7" id="KW-0812">Transmembrane</keyword>
<reference evidence="8" key="1">
    <citation type="journal article" date="2011" name="BMC Genomics">
        <title>A further insight into the sialome of the tropical bont tick, Amblyomma variegatum.</title>
        <authorList>
            <person name="Ribeiro J.M."/>
            <person name="Anderson J.M."/>
            <person name="Manoukis N.C."/>
            <person name="Meng Z."/>
            <person name="Francishetti I.M."/>
        </authorList>
    </citation>
    <scope>NUCLEOTIDE SEQUENCE</scope>
    <source>
        <strain evidence="8">Amb_var-1751</strain>
        <tissue evidence="8">Salivary gland</tissue>
    </source>
</reference>
<dbReference type="GO" id="GO:0008395">
    <property type="term" value="F:steroid hydroxylase activity"/>
    <property type="evidence" value="ECO:0007669"/>
    <property type="project" value="TreeGrafter"/>
</dbReference>
<protein>
    <submittedName>
        <fullName evidence="8">Cytochrome P450 6a2 CYPVIA2-like protein</fullName>
    </submittedName>
</protein>
<feature type="transmembrane region" description="Helical" evidence="7">
    <location>
        <begin position="6"/>
        <end position="24"/>
    </location>
</feature>
<dbReference type="InterPro" id="IPR002401">
    <property type="entry name" value="Cyt_P450_E_grp-I"/>
</dbReference>
<keyword evidence="5" id="KW-0408">Iron</keyword>
<dbReference type="GO" id="GO:0016705">
    <property type="term" value="F:oxidoreductase activity, acting on paired donors, with incorporation or reduction of molecular oxygen"/>
    <property type="evidence" value="ECO:0007669"/>
    <property type="project" value="InterPro"/>
</dbReference>
<dbReference type="GO" id="GO:0020037">
    <property type="term" value="F:heme binding"/>
    <property type="evidence" value="ECO:0007669"/>
    <property type="project" value="InterPro"/>
</dbReference>
<evidence type="ECO:0000313" key="8">
    <source>
        <dbReference type="EMBL" id="DAA34181.1"/>
    </source>
</evidence>
<evidence type="ECO:0000256" key="1">
    <source>
        <dbReference type="ARBA" id="ARBA00010617"/>
    </source>
</evidence>
<keyword evidence="3" id="KW-0479">Metal-binding</keyword>
<keyword evidence="7" id="KW-1133">Transmembrane helix</keyword>
<dbReference type="SUPFAM" id="SSF48264">
    <property type="entry name" value="Cytochrome P450"/>
    <property type="match status" value="1"/>
</dbReference>
<evidence type="ECO:0000256" key="5">
    <source>
        <dbReference type="ARBA" id="ARBA00023004"/>
    </source>
</evidence>
<dbReference type="PANTHER" id="PTHR24302:SF15">
    <property type="entry name" value="FATTY-ACID PEROXYGENASE"/>
    <property type="match status" value="1"/>
</dbReference>
<dbReference type="GO" id="GO:0005506">
    <property type="term" value="F:iron ion binding"/>
    <property type="evidence" value="ECO:0007669"/>
    <property type="project" value="InterPro"/>
</dbReference>
<keyword evidence="6" id="KW-0503">Monooxygenase</keyword>
<dbReference type="EMBL" id="BK007154">
    <property type="protein sequence ID" value="DAA34181.1"/>
    <property type="molecule type" value="mRNA"/>
</dbReference>
<accession>F0J8F3</accession>
<keyword evidence="2" id="KW-0349">Heme</keyword>
<keyword evidence="7" id="KW-0472">Membrane</keyword>
<evidence type="ECO:0000256" key="3">
    <source>
        <dbReference type="ARBA" id="ARBA00022723"/>
    </source>
</evidence>
<evidence type="ECO:0000256" key="2">
    <source>
        <dbReference type="ARBA" id="ARBA00022617"/>
    </source>
</evidence>
<dbReference type="InterPro" id="IPR036396">
    <property type="entry name" value="Cyt_P450_sf"/>
</dbReference>
<dbReference type="PANTHER" id="PTHR24302">
    <property type="entry name" value="CYTOCHROME P450 FAMILY 3"/>
    <property type="match status" value="1"/>
</dbReference>
<evidence type="ECO:0000256" key="7">
    <source>
        <dbReference type="SAM" id="Phobius"/>
    </source>
</evidence>
<dbReference type="InterPro" id="IPR050705">
    <property type="entry name" value="Cytochrome_P450_3A"/>
</dbReference>
<evidence type="ECO:0000256" key="6">
    <source>
        <dbReference type="ARBA" id="ARBA00023033"/>
    </source>
</evidence>
<proteinExistence type="evidence at transcript level"/>
<comment type="similarity">
    <text evidence="1">Belongs to the cytochrome P450 family.</text>
</comment>
<name>F0J8F3_AMBVA</name>
<evidence type="ECO:0000256" key="4">
    <source>
        <dbReference type="ARBA" id="ARBA00023002"/>
    </source>
</evidence>
<dbReference type="PRINTS" id="PR00463">
    <property type="entry name" value="EP450I"/>
</dbReference>
<dbReference type="AlphaFoldDB" id="F0J8F3"/>
<sequence length="139" mass="15607">MAPLVNIIIAVAVVAAVAILLFIIRRRRMLSIFKELGIPGPKPDFIWGNLKQMAGNRIATLTDWKKQYGTTFGIYMGSDPFLVITDPEMVRDCFVKQASIFQDRPIALVDAEPFKSSLLLLNGSSWKRVRSSLNYAFSQ</sequence>
<dbReference type="InterPro" id="IPR001128">
    <property type="entry name" value="Cyt_P450"/>
</dbReference>